<dbReference type="EMBL" id="SMFP01000047">
    <property type="protein sequence ID" value="TDE32855.1"/>
    <property type="molecule type" value="Genomic_DNA"/>
</dbReference>
<keyword evidence="4" id="KW-1185">Reference proteome</keyword>
<dbReference type="Proteomes" id="UP000294662">
    <property type="component" value="Unassembled WGS sequence"/>
</dbReference>
<feature type="compositionally biased region" description="Polar residues" evidence="1">
    <location>
        <begin position="72"/>
        <end position="81"/>
    </location>
</feature>
<proteinExistence type="predicted"/>
<feature type="region of interest" description="Disordered" evidence="1">
    <location>
        <begin position="61"/>
        <end position="81"/>
    </location>
</feature>
<dbReference type="AlphaFoldDB" id="A0A4R5EES7"/>
<organism evidence="2 4">
    <name type="scientific">Antarcticimicrobium sediminis</name>
    <dbReference type="NCBI Taxonomy" id="2546227"/>
    <lineage>
        <taxon>Bacteria</taxon>
        <taxon>Pseudomonadati</taxon>
        <taxon>Pseudomonadota</taxon>
        <taxon>Alphaproteobacteria</taxon>
        <taxon>Rhodobacterales</taxon>
        <taxon>Paracoccaceae</taxon>
        <taxon>Antarcticimicrobium</taxon>
    </lineage>
</organism>
<evidence type="ECO:0000256" key="1">
    <source>
        <dbReference type="SAM" id="MobiDB-lite"/>
    </source>
</evidence>
<protein>
    <submittedName>
        <fullName evidence="2">Uncharacterized protein</fullName>
    </submittedName>
</protein>
<comment type="caution">
    <text evidence="2">The sequence shown here is derived from an EMBL/GenBank/DDBJ whole genome shotgun (WGS) entry which is preliminary data.</text>
</comment>
<dbReference type="OrthoDB" id="8084577at2"/>
<reference evidence="2 4" key="1">
    <citation type="submission" date="2019-03" db="EMBL/GenBank/DDBJ databases">
        <authorList>
            <person name="Zhang S."/>
        </authorList>
    </citation>
    <scope>NUCLEOTIDE SEQUENCE [LARGE SCALE GENOMIC DNA]</scope>
    <source>
        <strain evidence="2 4">S4J41</strain>
    </source>
</reference>
<accession>A0A4R5EES7</accession>
<dbReference type="EMBL" id="SMFP01000038">
    <property type="protein sequence ID" value="TDE33149.1"/>
    <property type="molecule type" value="Genomic_DNA"/>
</dbReference>
<name>A0A4R5EES7_9RHOB</name>
<sequence>MYISQVTNMKFHPFVGASALALGACAYEPAPLPNVTAQHAVTNTAVSSPIKYQDPLAGYTYRGPTGPRDWRSVNQEQSEGN</sequence>
<evidence type="ECO:0000313" key="2">
    <source>
        <dbReference type="EMBL" id="TDE32855.1"/>
    </source>
</evidence>
<evidence type="ECO:0000313" key="3">
    <source>
        <dbReference type="EMBL" id="TDE33149.1"/>
    </source>
</evidence>
<evidence type="ECO:0000313" key="4">
    <source>
        <dbReference type="Proteomes" id="UP000294662"/>
    </source>
</evidence>
<gene>
    <name evidence="3" type="ORF">E1B25_21585</name>
    <name evidence="2" type="ORF">E1B25_21865</name>
</gene>